<gene>
    <name evidence="8" type="ORF">CVIRNUC_002792</name>
</gene>
<evidence type="ECO:0000256" key="1">
    <source>
        <dbReference type="ARBA" id="ARBA00004141"/>
    </source>
</evidence>
<feature type="domain" description="Amino acid transporter transmembrane" evidence="7">
    <location>
        <begin position="21"/>
        <end position="151"/>
    </location>
</feature>
<sequence>MFAFIPEALLDQGVHTGLHEGTGVTMTSWVMLGDMLGLGALTLPSVFARLGWLPASVLLALCALGTLMSGRLFARMAQQVPNARVFDDFGSAALGLPGKRLVYGTIYTAILLNPVLLHLTSAEALEHSFPEQRFHPIVAPVIVAILMAPLAQASLPRVCPRRCVASGPHV</sequence>
<keyword evidence="2 6" id="KW-0812">Transmembrane</keyword>
<dbReference type="InterPro" id="IPR013057">
    <property type="entry name" value="AA_transpt_TM"/>
</dbReference>
<keyword evidence="5 6" id="KW-0472">Membrane</keyword>
<name>A0AAV1HXJ0_9CHLO</name>
<dbReference type="GO" id="GO:0015179">
    <property type="term" value="F:L-amino acid transmembrane transporter activity"/>
    <property type="evidence" value="ECO:0007669"/>
    <property type="project" value="TreeGrafter"/>
</dbReference>
<evidence type="ECO:0000256" key="2">
    <source>
        <dbReference type="ARBA" id="ARBA00022692"/>
    </source>
</evidence>
<dbReference type="Pfam" id="PF01490">
    <property type="entry name" value="Aa_trans"/>
    <property type="match status" value="1"/>
</dbReference>
<accession>A0AAV1HXJ0</accession>
<dbReference type="AlphaFoldDB" id="A0AAV1HXJ0"/>
<evidence type="ECO:0000313" key="8">
    <source>
        <dbReference type="EMBL" id="CAK0760698.1"/>
    </source>
</evidence>
<organism evidence="8 9">
    <name type="scientific">Coccomyxa viridis</name>
    <dbReference type="NCBI Taxonomy" id="1274662"/>
    <lineage>
        <taxon>Eukaryota</taxon>
        <taxon>Viridiplantae</taxon>
        <taxon>Chlorophyta</taxon>
        <taxon>core chlorophytes</taxon>
        <taxon>Trebouxiophyceae</taxon>
        <taxon>Trebouxiophyceae incertae sedis</taxon>
        <taxon>Coccomyxaceae</taxon>
        <taxon>Coccomyxa</taxon>
    </lineage>
</organism>
<keyword evidence="4 6" id="KW-1133">Transmembrane helix</keyword>
<keyword evidence="3" id="KW-0813">Transport</keyword>
<dbReference type="GO" id="GO:0016020">
    <property type="term" value="C:membrane"/>
    <property type="evidence" value="ECO:0007669"/>
    <property type="project" value="UniProtKB-SubCell"/>
</dbReference>
<proteinExistence type="predicted"/>
<keyword evidence="3" id="KW-0029">Amino-acid transport</keyword>
<evidence type="ECO:0000256" key="4">
    <source>
        <dbReference type="ARBA" id="ARBA00022989"/>
    </source>
</evidence>
<evidence type="ECO:0000256" key="3">
    <source>
        <dbReference type="ARBA" id="ARBA00022970"/>
    </source>
</evidence>
<keyword evidence="9" id="KW-1185">Reference proteome</keyword>
<protein>
    <recommendedName>
        <fullName evidence="7">Amino acid transporter transmembrane domain-containing protein</fullName>
    </recommendedName>
</protein>
<evidence type="ECO:0000256" key="5">
    <source>
        <dbReference type="ARBA" id="ARBA00023136"/>
    </source>
</evidence>
<comment type="subcellular location">
    <subcellularLocation>
        <location evidence="1">Membrane</location>
        <topology evidence="1">Multi-pass membrane protein</topology>
    </subcellularLocation>
</comment>
<feature type="transmembrane region" description="Helical" evidence="6">
    <location>
        <begin position="52"/>
        <end position="74"/>
    </location>
</feature>
<dbReference type="PANTHER" id="PTHR22950">
    <property type="entry name" value="AMINO ACID TRANSPORTER"/>
    <property type="match status" value="1"/>
</dbReference>
<comment type="caution">
    <text evidence="8">The sequence shown here is derived from an EMBL/GenBank/DDBJ whole genome shotgun (WGS) entry which is preliminary data.</text>
</comment>
<feature type="transmembrane region" description="Helical" evidence="6">
    <location>
        <begin position="133"/>
        <end position="151"/>
    </location>
</feature>
<evidence type="ECO:0000313" key="9">
    <source>
        <dbReference type="Proteomes" id="UP001314263"/>
    </source>
</evidence>
<dbReference type="EMBL" id="CAUYUE010000004">
    <property type="protein sequence ID" value="CAK0760698.1"/>
    <property type="molecule type" value="Genomic_DNA"/>
</dbReference>
<dbReference type="Proteomes" id="UP001314263">
    <property type="component" value="Unassembled WGS sequence"/>
</dbReference>
<reference evidence="8 9" key="1">
    <citation type="submission" date="2023-10" db="EMBL/GenBank/DDBJ databases">
        <authorList>
            <person name="Maclean D."/>
            <person name="Macfadyen A."/>
        </authorList>
    </citation>
    <scope>NUCLEOTIDE SEQUENCE [LARGE SCALE GENOMIC DNA]</scope>
</reference>
<evidence type="ECO:0000256" key="6">
    <source>
        <dbReference type="SAM" id="Phobius"/>
    </source>
</evidence>
<feature type="transmembrane region" description="Helical" evidence="6">
    <location>
        <begin position="101"/>
        <end position="121"/>
    </location>
</feature>
<evidence type="ECO:0000259" key="7">
    <source>
        <dbReference type="Pfam" id="PF01490"/>
    </source>
</evidence>